<name>A0A5A7MLB4_9PROT</name>
<dbReference type="CDD" id="cd01335">
    <property type="entry name" value="Radical_SAM"/>
    <property type="match status" value="1"/>
</dbReference>
<evidence type="ECO:0000256" key="4">
    <source>
        <dbReference type="ARBA" id="ARBA00023004"/>
    </source>
</evidence>
<dbReference type="GO" id="GO:0051536">
    <property type="term" value="F:iron-sulfur cluster binding"/>
    <property type="evidence" value="ECO:0007669"/>
    <property type="project" value="UniProtKB-KW"/>
</dbReference>
<dbReference type="GO" id="GO:0003824">
    <property type="term" value="F:catalytic activity"/>
    <property type="evidence" value="ECO:0007669"/>
    <property type="project" value="InterPro"/>
</dbReference>
<evidence type="ECO:0000256" key="5">
    <source>
        <dbReference type="ARBA" id="ARBA00023014"/>
    </source>
</evidence>
<dbReference type="Pfam" id="PF04055">
    <property type="entry name" value="Radical_SAM"/>
    <property type="match status" value="1"/>
</dbReference>
<dbReference type="RefSeq" id="WP_149999297.1">
    <property type="nucleotide sequence ID" value="NZ_BKCL01000001.1"/>
</dbReference>
<evidence type="ECO:0000313" key="7">
    <source>
        <dbReference type="EMBL" id="GEQ96646.1"/>
    </source>
</evidence>
<organism evidence="7 8">
    <name type="scientific">Iodidimonas gelatinilytica</name>
    <dbReference type="NCBI Taxonomy" id="1236966"/>
    <lineage>
        <taxon>Bacteria</taxon>
        <taxon>Pseudomonadati</taxon>
        <taxon>Pseudomonadota</taxon>
        <taxon>Alphaproteobacteria</taxon>
        <taxon>Iodidimonadales</taxon>
        <taxon>Iodidimonadaceae</taxon>
        <taxon>Iodidimonas</taxon>
    </lineage>
</organism>
<keyword evidence="2" id="KW-0949">S-adenosyl-L-methionine</keyword>
<keyword evidence="5" id="KW-0411">Iron-sulfur</keyword>
<comment type="cofactor">
    <cofactor evidence="1">
        <name>[4Fe-4S] cluster</name>
        <dbReference type="ChEBI" id="CHEBI:49883"/>
    </cofactor>
</comment>
<keyword evidence="3" id="KW-0479">Metal-binding</keyword>
<proteinExistence type="predicted"/>
<dbReference type="EMBL" id="BKCL01000001">
    <property type="protein sequence ID" value="GEQ96646.1"/>
    <property type="molecule type" value="Genomic_DNA"/>
</dbReference>
<dbReference type="SFLD" id="SFLDS00029">
    <property type="entry name" value="Radical_SAM"/>
    <property type="match status" value="1"/>
</dbReference>
<comment type="caution">
    <text evidence="7">The sequence shown here is derived from an EMBL/GenBank/DDBJ whole genome shotgun (WGS) entry which is preliminary data.</text>
</comment>
<dbReference type="InterPro" id="IPR058240">
    <property type="entry name" value="rSAM_sf"/>
</dbReference>
<evidence type="ECO:0000256" key="3">
    <source>
        <dbReference type="ARBA" id="ARBA00022723"/>
    </source>
</evidence>
<dbReference type="SFLD" id="SFLDG01067">
    <property type="entry name" value="SPASM/twitch_domain_containing"/>
    <property type="match status" value="1"/>
</dbReference>
<sequence length="312" mass="34789">MPDTALASQKFTDPVRTAKGETRATVFLRNLETLWFNTGTLCNLACANCYIESTPKNDSLVYLSAAEVERYLDEIALTGLGTREIGLTGGEPFMNPDCIKIMDMALSRGFKLLVLSNAMKPMQHKQAALLDLHKRFGDQLSLRISVDHFTPELHEEERGPRSFAPMLEGLGWLSRNGFNLSVAGRTRWTENEADLRRGYEKLFKAHGIEIDAHDPVRLILFPEMDDEAEVPEITTKCWNILHVNPDDMMCATSRMVVKRKGDDRPSVQACTLLAYDQRFNLGETLAEAAQDVPLNHPHCAKFCVLGGGSCSG</sequence>
<dbReference type="PANTHER" id="PTHR11228:SF34">
    <property type="entry name" value="TUNGSTEN-CONTAINING ALDEHYDE FERREDOXIN OXIDOREDUCTASE COFACTOR MODIFYING PROTEIN"/>
    <property type="match status" value="1"/>
</dbReference>
<dbReference type="GO" id="GO:0046872">
    <property type="term" value="F:metal ion binding"/>
    <property type="evidence" value="ECO:0007669"/>
    <property type="project" value="UniProtKB-KW"/>
</dbReference>
<evidence type="ECO:0000256" key="2">
    <source>
        <dbReference type="ARBA" id="ARBA00022691"/>
    </source>
</evidence>
<evidence type="ECO:0000313" key="8">
    <source>
        <dbReference type="Proteomes" id="UP000322084"/>
    </source>
</evidence>
<gene>
    <name evidence="7" type="ORF">JCM17844_02830</name>
</gene>
<accession>A0A5A7MLB4</accession>
<keyword evidence="4" id="KW-0408">Iron</keyword>
<dbReference type="PANTHER" id="PTHR11228">
    <property type="entry name" value="RADICAL SAM DOMAIN PROTEIN"/>
    <property type="match status" value="1"/>
</dbReference>
<feature type="domain" description="Radical SAM core" evidence="6">
    <location>
        <begin position="26"/>
        <end position="259"/>
    </location>
</feature>
<dbReference type="InterPro" id="IPR007197">
    <property type="entry name" value="rSAM"/>
</dbReference>
<protein>
    <recommendedName>
        <fullName evidence="6">Radical SAM core domain-containing protein</fullName>
    </recommendedName>
</protein>
<evidence type="ECO:0000259" key="6">
    <source>
        <dbReference type="PROSITE" id="PS51918"/>
    </source>
</evidence>
<evidence type="ECO:0000256" key="1">
    <source>
        <dbReference type="ARBA" id="ARBA00001966"/>
    </source>
</evidence>
<dbReference type="InterPro" id="IPR013785">
    <property type="entry name" value="Aldolase_TIM"/>
</dbReference>
<dbReference type="SUPFAM" id="SSF102114">
    <property type="entry name" value="Radical SAM enzymes"/>
    <property type="match status" value="1"/>
</dbReference>
<dbReference type="AlphaFoldDB" id="A0A5A7MLB4"/>
<reference evidence="7 8" key="1">
    <citation type="submission" date="2019-09" db="EMBL/GenBank/DDBJ databases">
        <title>NBRP : Genome information of microbial organism related human and environment.</title>
        <authorList>
            <person name="Hattori M."/>
            <person name="Oshima K."/>
            <person name="Inaba H."/>
            <person name="Suda W."/>
            <person name="Sakamoto M."/>
            <person name="Iino T."/>
            <person name="Kitahara M."/>
            <person name="Oshida Y."/>
            <person name="Iida T."/>
            <person name="Kudo T."/>
            <person name="Itoh T."/>
            <person name="Ohkuma M."/>
        </authorList>
    </citation>
    <scope>NUCLEOTIDE SEQUENCE [LARGE SCALE GENOMIC DNA]</scope>
    <source>
        <strain evidence="7 8">Hi-2</strain>
    </source>
</reference>
<dbReference type="Proteomes" id="UP000322084">
    <property type="component" value="Unassembled WGS sequence"/>
</dbReference>
<dbReference type="InterPro" id="IPR050377">
    <property type="entry name" value="Radical_SAM_PqqE_MftC-like"/>
</dbReference>
<dbReference type="PROSITE" id="PS51918">
    <property type="entry name" value="RADICAL_SAM"/>
    <property type="match status" value="1"/>
</dbReference>
<dbReference type="Gene3D" id="3.20.20.70">
    <property type="entry name" value="Aldolase class I"/>
    <property type="match status" value="1"/>
</dbReference>